<dbReference type="SUPFAM" id="SSF52540">
    <property type="entry name" value="P-loop containing nucleoside triphosphate hydrolases"/>
    <property type="match status" value="1"/>
</dbReference>
<dbReference type="Pfam" id="PF01935">
    <property type="entry name" value="DUF87"/>
    <property type="match status" value="1"/>
</dbReference>
<evidence type="ECO:0000313" key="2">
    <source>
        <dbReference type="EMBL" id="KKN06270.1"/>
    </source>
</evidence>
<dbReference type="AlphaFoldDB" id="A0A0F9MG03"/>
<comment type="caution">
    <text evidence="2">The sequence shown here is derived from an EMBL/GenBank/DDBJ whole genome shotgun (WGS) entry which is preliminary data.</text>
</comment>
<dbReference type="EMBL" id="LAZR01004709">
    <property type="protein sequence ID" value="KKN06270.1"/>
    <property type="molecule type" value="Genomic_DNA"/>
</dbReference>
<dbReference type="InterPro" id="IPR051162">
    <property type="entry name" value="T4SS_component"/>
</dbReference>
<reference evidence="2" key="1">
    <citation type="journal article" date="2015" name="Nature">
        <title>Complex archaea that bridge the gap between prokaryotes and eukaryotes.</title>
        <authorList>
            <person name="Spang A."/>
            <person name="Saw J.H."/>
            <person name="Jorgensen S.L."/>
            <person name="Zaremba-Niedzwiedzka K."/>
            <person name="Martijn J."/>
            <person name="Lind A.E."/>
            <person name="van Eijk R."/>
            <person name="Schleper C."/>
            <person name="Guy L."/>
            <person name="Ettema T.J."/>
        </authorList>
    </citation>
    <scope>NUCLEOTIDE SEQUENCE</scope>
</reference>
<dbReference type="InterPro" id="IPR027417">
    <property type="entry name" value="P-loop_NTPase"/>
</dbReference>
<accession>A0A0F9MG03</accession>
<dbReference type="PANTHER" id="PTHR30121:SF6">
    <property type="entry name" value="SLR6007 PROTEIN"/>
    <property type="match status" value="1"/>
</dbReference>
<sequence>MEIVGYQSRIRITQALPYIEKELIVDPKSKFYHVINSSWLFDPFGDNSTYGAEFKINESFSWDFFLCTKTILKAKELGVALLMSLQEKFKGLDGSVDTFPLYLKYLEIERPLFEIKIPSNPILKLHFLRKILNYYKTPRRKIDLNMFILWKRDDLLKPVLIDRYMLKIFVSLKPRRDYSEEIEDKHPRYRAVLKYLVSDMSIPPYVKVDFELLSPKKWKDILICDVFPTRSKFGLGLHSSVPKELLPNYIKPEMIDFTIPHDLPLPKPPTLANRNLINLPILKDDPHYLILGNKLIDGVLSNEKVAIEIDCLNTHLNIFGKSGSGKSTLMKIIIKELNYKRPDVGILIINLVKPDLEVDFPMVSSYKFPTERFRVPYIITANRIKKTISRNSNVLAACLGLKYVGPVIISETLQRCYAEYGEFPLRITEFFNCVENNLKAKPYDPDTQKTILTAFKRRIDELFTNLELEKTLRFQREIPEWFSRWRKGDKILIDLTDCDDKEQHLLTMLIFQMIETLTAFDHTNKLRHIISIDEAHRVIGKSRDNDPESAEFIMKNRINAIFSKTIEECRSKGLGLLISEQKPYLLLDSAIDSAAIKILFSLGYPSNELFTGNVKEREMLLNLSPRYALVINGTNSERYLSKIADDKEF</sequence>
<dbReference type="InterPro" id="IPR002789">
    <property type="entry name" value="HerA_central"/>
</dbReference>
<evidence type="ECO:0000259" key="1">
    <source>
        <dbReference type="Pfam" id="PF01935"/>
    </source>
</evidence>
<gene>
    <name evidence="2" type="ORF">LCGC14_1078980</name>
</gene>
<feature type="domain" description="Helicase HerA central" evidence="1">
    <location>
        <begin position="301"/>
        <end position="349"/>
    </location>
</feature>
<organism evidence="2">
    <name type="scientific">marine sediment metagenome</name>
    <dbReference type="NCBI Taxonomy" id="412755"/>
    <lineage>
        <taxon>unclassified sequences</taxon>
        <taxon>metagenomes</taxon>
        <taxon>ecological metagenomes</taxon>
    </lineage>
</organism>
<name>A0A0F9MG03_9ZZZZ</name>
<proteinExistence type="predicted"/>
<dbReference type="PANTHER" id="PTHR30121">
    <property type="entry name" value="UNCHARACTERIZED PROTEIN YJGR-RELATED"/>
    <property type="match status" value="1"/>
</dbReference>
<dbReference type="Gene3D" id="3.40.50.300">
    <property type="entry name" value="P-loop containing nucleotide triphosphate hydrolases"/>
    <property type="match status" value="2"/>
</dbReference>
<protein>
    <recommendedName>
        <fullName evidence="1">Helicase HerA central domain-containing protein</fullName>
    </recommendedName>
</protein>